<feature type="repeat" description="WD" evidence="3">
    <location>
        <begin position="14"/>
        <end position="47"/>
    </location>
</feature>
<proteinExistence type="predicted"/>
<evidence type="ECO:0000256" key="1">
    <source>
        <dbReference type="ARBA" id="ARBA00022574"/>
    </source>
</evidence>
<keyword evidence="6" id="KW-1185">Reference proteome</keyword>
<dbReference type="SUPFAM" id="SSF50978">
    <property type="entry name" value="WD40 repeat-like"/>
    <property type="match status" value="1"/>
</dbReference>
<keyword evidence="1 3" id="KW-0853">WD repeat</keyword>
<organism evidence="5 6">
    <name type="scientific">Catenaria anguillulae PL171</name>
    <dbReference type="NCBI Taxonomy" id="765915"/>
    <lineage>
        <taxon>Eukaryota</taxon>
        <taxon>Fungi</taxon>
        <taxon>Fungi incertae sedis</taxon>
        <taxon>Blastocladiomycota</taxon>
        <taxon>Blastocladiomycetes</taxon>
        <taxon>Blastocladiales</taxon>
        <taxon>Catenariaceae</taxon>
        <taxon>Catenaria</taxon>
    </lineage>
</organism>
<evidence type="ECO:0000313" key="6">
    <source>
        <dbReference type="Proteomes" id="UP000193411"/>
    </source>
</evidence>
<name>A0A1Y2HTX8_9FUNG</name>
<keyword evidence="2" id="KW-0677">Repeat</keyword>
<dbReference type="STRING" id="765915.A0A1Y2HTX8"/>
<dbReference type="Proteomes" id="UP000193411">
    <property type="component" value="Unassembled WGS sequence"/>
</dbReference>
<accession>A0A1Y2HTX8</accession>
<dbReference type="InterPro" id="IPR001680">
    <property type="entry name" value="WD40_rpt"/>
</dbReference>
<dbReference type="OrthoDB" id="1932312at2759"/>
<feature type="repeat" description="WD" evidence="3">
    <location>
        <begin position="86"/>
        <end position="119"/>
    </location>
</feature>
<dbReference type="InterPro" id="IPR036322">
    <property type="entry name" value="WD40_repeat_dom_sf"/>
</dbReference>
<feature type="repeat" description="WD" evidence="3">
    <location>
        <begin position="142"/>
        <end position="184"/>
    </location>
</feature>
<dbReference type="PROSITE" id="PS50294">
    <property type="entry name" value="WD_REPEATS_REGION"/>
    <property type="match status" value="3"/>
</dbReference>
<reference evidence="5 6" key="1">
    <citation type="submission" date="2016-07" db="EMBL/GenBank/DDBJ databases">
        <title>Pervasive Adenine N6-methylation of Active Genes in Fungi.</title>
        <authorList>
            <consortium name="DOE Joint Genome Institute"/>
            <person name="Mondo S.J."/>
            <person name="Dannebaum R.O."/>
            <person name="Kuo R.C."/>
            <person name="Labutti K."/>
            <person name="Haridas S."/>
            <person name="Kuo A."/>
            <person name="Salamov A."/>
            <person name="Ahrendt S.R."/>
            <person name="Lipzen A."/>
            <person name="Sullivan W."/>
            <person name="Andreopoulos W.B."/>
            <person name="Clum A."/>
            <person name="Lindquist E."/>
            <person name="Daum C."/>
            <person name="Ramamoorthy G.K."/>
            <person name="Gryganskyi A."/>
            <person name="Culley D."/>
            <person name="Magnuson J.K."/>
            <person name="James T.Y."/>
            <person name="O'Malley M.A."/>
            <person name="Stajich J.E."/>
            <person name="Spatafora J.W."/>
            <person name="Visel A."/>
            <person name="Grigoriev I.V."/>
        </authorList>
    </citation>
    <scope>NUCLEOTIDE SEQUENCE [LARGE SCALE GENOMIC DNA]</scope>
    <source>
        <strain evidence="5 6">PL171</strain>
    </source>
</reference>
<dbReference type="AlphaFoldDB" id="A0A1Y2HTX8"/>
<comment type="caution">
    <text evidence="5">The sequence shown here is derived from an EMBL/GenBank/DDBJ whole genome shotgun (WGS) entry which is preliminary data.</text>
</comment>
<dbReference type="PROSITE" id="PS50082">
    <property type="entry name" value="WD_REPEATS_2"/>
    <property type="match status" value="3"/>
</dbReference>
<evidence type="ECO:0000313" key="5">
    <source>
        <dbReference type="EMBL" id="ORZ38057.1"/>
    </source>
</evidence>
<dbReference type="PANTHER" id="PTHR14221:SF0">
    <property type="entry name" value="WD REPEAT-CONTAINING PROTEIN 44"/>
    <property type="match status" value="1"/>
</dbReference>
<dbReference type="InterPro" id="IPR040324">
    <property type="entry name" value="WDR44/Dgr2"/>
</dbReference>
<dbReference type="Pfam" id="PF00400">
    <property type="entry name" value="WD40"/>
    <property type="match status" value="3"/>
</dbReference>
<protein>
    <submittedName>
        <fullName evidence="5">WD40-repeat-containing domain protein</fullName>
    </submittedName>
</protein>
<evidence type="ECO:0000256" key="3">
    <source>
        <dbReference type="PROSITE-ProRule" id="PRU00221"/>
    </source>
</evidence>
<sequence length="286" mass="30536">MSHVQTLVPPLSSAASPPSPIWTVRWSPCGRFLATGGKDGQLRIWTLIGLDGTRGDEPATPPPPAADAGTPGWSPKFLVDQPWLEFAGHQGDVLDIAWNRAGCVASASTDKSVRVWHLRRALSSALAPHGGGAANEMLPLAVFQHGDFVPSVAFHPTDDWVFVTGCFDGKVRVWSLDEKRLVASVDMSPSYITAVQFVRDGQWVAAGTYAGMLAMYRLEAGEVGGLVLRNQVSIRSKPSRGATAAAAAARPRKITGIEPWPDPAGNRDILVVASNDSRVRIVDAVD</sequence>
<evidence type="ECO:0000256" key="2">
    <source>
        <dbReference type="ARBA" id="ARBA00022737"/>
    </source>
</evidence>
<dbReference type="InterPro" id="IPR015943">
    <property type="entry name" value="WD40/YVTN_repeat-like_dom_sf"/>
</dbReference>
<dbReference type="PANTHER" id="PTHR14221">
    <property type="entry name" value="WD REPEAT DOMAIN 44"/>
    <property type="match status" value="1"/>
</dbReference>
<evidence type="ECO:0000256" key="4">
    <source>
        <dbReference type="SAM" id="MobiDB-lite"/>
    </source>
</evidence>
<dbReference type="InterPro" id="IPR020472">
    <property type="entry name" value="WD40_PAC1"/>
</dbReference>
<gene>
    <name evidence="5" type="ORF">BCR44DRAFT_1387938</name>
</gene>
<feature type="region of interest" description="Disordered" evidence="4">
    <location>
        <begin position="53"/>
        <end position="72"/>
    </location>
</feature>
<dbReference type="PRINTS" id="PR00320">
    <property type="entry name" value="GPROTEINBRPT"/>
</dbReference>
<feature type="non-terminal residue" evidence="5">
    <location>
        <position position="286"/>
    </location>
</feature>
<dbReference type="Gene3D" id="2.130.10.10">
    <property type="entry name" value="YVTN repeat-like/Quinoprotein amine dehydrogenase"/>
    <property type="match status" value="1"/>
</dbReference>
<dbReference type="EMBL" id="MCFL01000010">
    <property type="protein sequence ID" value="ORZ38057.1"/>
    <property type="molecule type" value="Genomic_DNA"/>
</dbReference>
<dbReference type="SMART" id="SM00320">
    <property type="entry name" value="WD40"/>
    <property type="match status" value="4"/>
</dbReference>